<gene>
    <name evidence="1" type="ORF">MLD38_032883</name>
</gene>
<proteinExistence type="predicted"/>
<evidence type="ECO:0000313" key="2">
    <source>
        <dbReference type="Proteomes" id="UP001057402"/>
    </source>
</evidence>
<evidence type="ECO:0000313" key="1">
    <source>
        <dbReference type="EMBL" id="KAI4319260.1"/>
    </source>
</evidence>
<reference evidence="2" key="1">
    <citation type="journal article" date="2023" name="Front. Plant Sci.">
        <title>Chromosomal-level genome assembly of Melastoma candidum provides insights into trichome evolution.</title>
        <authorList>
            <person name="Zhong Y."/>
            <person name="Wu W."/>
            <person name="Sun C."/>
            <person name="Zou P."/>
            <person name="Liu Y."/>
            <person name="Dai S."/>
            <person name="Zhou R."/>
        </authorList>
    </citation>
    <scope>NUCLEOTIDE SEQUENCE [LARGE SCALE GENOMIC DNA]</scope>
</reference>
<keyword evidence="2" id="KW-1185">Reference proteome</keyword>
<sequence>MEKTGNDSTVEGAMKRCALLIEMINSLSSDSILPSCKRTLLRLANAELTFLHRRASDANLDGSPLSMNIGHLEAVLHVLDWPFVSAVSRVCKPIPFVLVTTKAKGDLSNQTNVHVDVVCSLRGRPAWIVVSDRNPIYVLWDGSERHKGLKQRIEEVLAAARLSRMLRPASVVLFFSRGITESILEKISNDFGASKVGLEMNLPLLQFDFKEELQGEWINILARNYGSPVALEIKLDQSHEGSAQSVCSPNGATMDFSVKTTATNPAASFDGLVAGFKAPPNSKDEAIVNMSGGDIVNFDTTALIAMVSGISNGDARRLLTAAPIDLRQRFKGNVDFVIGQANSEVCRPILAELGSFIYGKKGMICRSVLSEFKELIHMCGGPKEKQRAELLLQKLHIVPDSPSSRVMDLPTTRKLAQKNKIVFGTGDKWHAPTLTANMSFIRAVAQTGMSLYTIEHRPRALTGD</sequence>
<accession>A0ACB9M686</accession>
<organism evidence="1 2">
    <name type="scientific">Melastoma candidum</name>
    <dbReference type="NCBI Taxonomy" id="119954"/>
    <lineage>
        <taxon>Eukaryota</taxon>
        <taxon>Viridiplantae</taxon>
        <taxon>Streptophyta</taxon>
        <taxon>Embryophyta</taxon>
        <taxon>Tracheophyta</taxon>
        <taxon>Spermatophyta</taxon>
        <taxon>Magnoliopsida</taxon>
        <taxon>eudicotyledons</taxon>
        <taxon>Gunneridae</taxon>
        <taxon>Pentapetalae</taxon>
        <taxon>rosids</taxon>
        <taxon>malvids</taxon>
        <taxon>Myrtales</taxon>
        <taxon>Melastomataceae</taxon>
        <taxon>Melastomatoideae</taxon>
        <taxon>Melastomateae</taxon>
        <taxon>Melastoma</taxon>
    </lineage>
</organism>
<comment type="caution">
    <text evidence="1">The sequence shown here is derived from an EMBL/GenBank/DDBJ whole genome shotgun (WGS) entry which is preliminary data.</text>
</comment>
<dbReference type="Proteomes" id="UP001057402">
    <property type="component" value="Chromosome 10"/>
</dbReference>
<dbReference type="EMBL" id="CM042889">
    <property type="protein sequence ID" value="KAI4319260.1"/>
    <property type="molecule type" value="Genomic_DNA"/>
</dbReference>
<protein>
    <submittedName>
        <fullName evidence="1">Uncharacterized protein</fullName>
    </submittedName>
</protein>
<name>A0ACB9M686_9MYRT</name>